<dbReference type="SMART" id="SM00855">
    <property type="entry name" value="PGAM"/>
    <property type="match status" value="1"/>
</dbReference>
<accession>A0A6N9U8J2</accession>
<feature type="active site" description="Proton donor/acceptor" evidence="4 5">
    <location>
        <position position="95"/>
    </location>
</feature>
<feature type="active site" description="Tele-phosphohistidine intermediate" evidence="4 5">
    <location>
        <position position="17"/>
    </location>
</feature>
<dbReference type="InterPro" id="IPR001345">
    <property type="entry name" value="PG/BPGM_mutase_AS"/>
</dbReference>
<evidence type="ECO:0000256" key="8">
    <source>
        <dbReference type="RuleBase" id="RU004512"/>
    </source>
</evidence>
<evidence type="ECO:0000256" key="4">
    <source>
        <dbReference type="HAMAP-Rule" id="MF_01039"/>
    </source>
</evidence>
<organism evidence="10 11">
    <name type="scientific">Streptomyces halstedii</name>
    <dbReference type="NCBI Taxonomy" id="1944"/>
    <lineage>
        <taxon>Bacteria</taxon>
        <taxon>Bacillati</taxon>
        <taxon>Actinomycetota</taxon>
        <taxon>Actinomycetes</taxon>
        <taxon>Kitasatosporales</taxon>
        <taxon>Streptomycetaceae</taxon>
        <taxon>Streptomyces</taxon>
    </lineage>
</organism>
<reference evidence="10 11" key="1">
    <citation type="submission" date="2020-01" db="EMBL/GenBank/DDBJ databases">
        <title>Insect and environment-associated Actinomycetes.</title>
        <authorList>
            <person name="Currrie C."/>
            <person name="Chevrette M."/>
            <person name="Carlson C."/>
            <person name="Stubbendieck R."/>
            <person name="Wendt-Pienkowski E."/>
        </authorList>
    </citation>
    <scope>NUCLEOTIDE SEQUENCE [LARGE SCALE GENOMIC DNA]</scope>
    <source>
        <strain evidence="10 11">SID11342</strain>
    </source>
</reference>
<dbReference type="EMBL" id="JAAGLQ010000570">
    <property type="protein sequence ID" value="NEA18999.1"/>
    <property type="molecule type" value="Genomic_DNA"/>
</dbReference>
<feature type="binding site" evidence="4 6">
    <location>
        <begin position="122"/>
        <end position="123"/>
    </location>
    <ligand>
        <name>substrate</name>
    </ligand>
</feature>
<comment type="caution">
    <text evidence="10">The sequence shown here is derived from an EMBL/GenBank/DDBJ whole genome shotgun (WGS) entry which is preliminary data.</text>
</comment>
<dbReference type="PANTHER" id="PTHR11931">
    <property type="entry name" value="PHOSPHOGLYCERATE MUTASE"/>
    <property type="match status" value="1"/>
</dbReference>
<dbReference type="InterPro" id="IPR029033">
    <property type="entry name" value="His_PPase_superfam"/>
</dbReference>
<evidence type="ECO:0000256" key="3">
    <source>
        <dbReference type="ARBA" id="ARBA00023235"/>
    </source>
</evidence>
<dbReference type="Gene3D" id="3.40.50.1240">
    <property type="entry name" value="Phosphoglycerate mutase-like"/>
    <property type="match status" value="1"/>
</dbReference>
<dbReference type="UniPathway" id="UPA00109">
    <property type="reaction ID" value="UER00186"/>
</dbReference>
<sequence length="269" mass="28897">MSEARCGGARSLVLVRHGQSTANVEGRFTGWADVPLTARGREEALLTGELLSRDGLLPDAVHTSVLARSISSADIVLAGLDRQWIPVRRTWRLNERQYGALAGRRKSEVLAEVGPRRFDRLRRSPHGCPGPLPVHELARLRADPRYAPLPPEVVPAVESFADMTARVAPYWADVLAPQLRASSVVLVVAHGNSLRALVAVLDVLSGREIAELNIPTAAPLRYDFDADALRPLVRGGVYLDAPTALAGAERVAAEGRAEPSPAASDPPTT</sequence>
<feature type="binding site" evidence="4 6">
    <location>
        <begin position="29"/>
        <end position="30"/>
    </location>
    <ligand>
        <name>substrate</name>
    </ligand>
</feature>
<comment type="catalytic activity">
    <reaction evidence="4 8">
        <text>(2R)-2-phosphoglycerate = (2R)-3-phosphoglycerate</text>
        <dbReference type="Rhea" id="RHEA:15901"/>
        <dbReference type="ChEBI" id="CHEBI:58272"/>
        <dbReference type="ChEBI" id="CHEBI:58289"/>
        <dbReference type="EC" id="5.4.2.11"/>
    </reaction>
</comment>
<dbReference type="PROSITE" id="PS00175">
    <property type="entry name" value="PG_MUTASE"/>
    <property type="match status" value="1"/>
</dbReference>
<evidence type="ECO:0000313" key="11">
    <source>
        <dbReference type="Proteomes" id="UP000471293"/>
    </source>
</evidence>
<evidence type="ECO:0000256" key="1">
    <source>
        <dbReference type="ARBA" id="ARBA00006717"/>
    </source>
</evidence>
<evidence type="ECO:0000256" key="7">
    <source>
        <dbReference type="PIRSR" id="PIRSR613078-3"/>
    </source>
</evidence>
<evidence type="ECO:0000313" key="10">
    <source>
        <dbReference type="EMBL" id="NEA18999.1"/>
    </source>
</evidence>
<feature type="binding site" evidence="4 6">
    <location>
        <position position="68"/>
    </location>
    <ligand>
        <name>substrate</name>
    </ligand>
</feature>
<protein>
    <recommendedName>
        <fullName evidence="4 8">2,3-bisphosphoglycerate-dependent phosphoglycerate mutase</fullName>
        <shortName evidence="4">BPG-dependent PGAM</shortName>
        <shortName evidence="4">PGAM</shortName>
        <shortName evidence="4">Phosphoglyceromutase</shortName>
        <shortName evidence="4">dPGM</shortName>
        <ecNumber evidence="4 8">5.4.2.11</ecNumber>
    </recommendedName>
</protein>
<feature type="site" description="Transition state stabilizer" evidence="4 7">
    <location>
        <position position="190"/>
    </location>
</feature>
<dbReference type="Pfam" id="PF00300">
    <property type="entry name" value="His_Phos_1"/>
    <property type="match status" value="2"/>
</dbReference>
<feature type="region of interest" description="Disordered" evidence="9">
    <location>
        <begin position="249"/>
        <end position="269"/>
    </location>
</feature>
<name>A0A6N9U8J2_STRHA</name>
<dbReference type="HAMAP" id="MF_01039">
    <property type="entry name" value="PGAM_GpmA"/>
    <property type="match status" value="1"/>
</dbReference>
<dbReference type="CDD" id="cd07067">
    <property type="entry name" value="HP_PGM_like"/>
    <property type="match status" value="1"/>
</dbReference>
<feature type="binding site" evidence="4 6">
    <location>
        <position position="106"/>
    </location>
    <ligand>
        <name>substrate</name>
    </ligand>
</feature>
<comment type="function">
    <text evidence="4 8">Catalyzes the interconversion of 2-phosphoglycerate and 3-phosphoglycerate.</text>
</comment>
<evidence type="ECO:0000256" key="9">
    <source>
        <dbReference type="SAM" id="MobiDB-lite"/>
    </source>
</evidence>
<dbReference type="SUPFAM" id="SSF53254">
    <property type="entry name" value="Phosphoglycerate mutase-like"/>
    <property type="match status" value="1"/>
</dbReference>
<keyword evidence="3 4" id="KW-0413">Isomerase</keyword>
<keyword evidence="4" id="KW-0312">Gluconeogenesis</keyword>
<dbReference type="NCBIfam" id="TIGR01258">
    <property type="entry name" value="pgm_1"/>
    <property type="match status" value="1"/>
</dbReference>
<dbReference type="EC" id="5.4.2.11" evidence="4 8"/>
<keyword evidence="2 4" id="KW-0324">Glycolysis</keyword>
<feature type="binding site" evidence="4 6">
    <location>
        <begin position="95"/>
        <end position="98"/>
    </location>
    <ligand>
        <name>substrate</name>
    </ligand>
</feature>
<dbReference type="AlphaFoldDB" id="A0A6N9U8J2"/>
<evidence type="ECO:0000256" key="5">
    <source>
        <dbReference type="PIRSR" id="PIRSR613078-1"/>
    </source>
</evidence>
<dbReference type="GO" id="GO:0006096">
    <property type="term" value="P:glycolytic process"/>
    <property type="evidence" value="ECO:0007669"/>
    <property type="project" value="UniProtKB-UniRule"/>
</dbReference>
<gene>
    <name evidence="4" type="primary">gpmA</name>
    <name evidence="10" type="ORF">G3I29_26575</name>
</gene>
<evidence type="ECO:0000256" key="2">
    <source>
        <dbReference type="ARBA" id="ARBA00023152"/>
    </source>
</evidence>
<dbReference type="RefSeq" id="WP_164348194.1">
    <property type="nucleotide sequence ID" value="NZ_JAAGLQ010000570.1"/>
</dbReference>
<comment type="pathway">
    <text evidence="4 8">Carbohydrate degradation; glycolysis; pyruvate from D-glyceraldehyde 3-phosphate: step 3/5.</text>
</comment>
<dbReference type="GO" id="GO:0006094">
    <property type="term" value="P:gluconeogenesis"/>
    <property type="evidence" value="ECO:0007669"/>
    <property type="project" value="UniProtKB-UniRule"/>
</dbReference>
<dbReference type="GO" id="GO:0004619">
    <property type="term" value="F:phosphoglycerate mutase activity"/>
    <property type="evidence" value="ECO:0007669"/>
    <property type="project" value="UniProtKB-UniRule"/>
</dbReference>
<dbReference type="InterPro" id="IPR005952">
    <property type="entry name" value="Phosphogly_mut1"/>
</dbReference>
<feature type="binding site" evidence="4 6">
    <location>
        <begin position="191"/>
        <end position="192"/>
    </location>
    <ligand>
        <name>substrate</name>
    </ligand>
</feature>
<comment type="similarity">
    <text evidence="1 4">Belongs to the phosphoglycerate mutase family. BPG-dependent PGAM subfamily.</text>
</comment>
<proteinExistence type="inferred from homology"/>
<dbReference type="InterPro" id="IPR013078">
    <property type="entry name" value="His_Pase_superF_clade-1"/>
</dbReference>
<feature type="binding site" evidence="4 6">
    <location>
        <begin position="16"/>
        <end position="23"/>
    </location>
    <ligand>
        <name>substrate</name>
    </ligand>
</feature>
<evidence type="ECO:0000256" key="6">
    <source>
        <dbReference type="PIRSR" id="PIRSR613078-2"/>
    </source>
</evidence>
<dbReference type="Proteomes" id="UP000471293">
    <property type="component" value="Unassembled WGS sequence"/>
</dbReference>